<proteinExistence type="predicted"/>
<evidence type="ECO:0000313" key="3">
    <source>
        <dbReference type="Proteomes" id="UP000053558"/>
    </source>
</evidence>
<dbReference type="eggNOG" id="KOG0017">
    <property type="taxonomic scope" value="Eukaryota"/>
</dbReference>
<reference evidence="3" key="1">
    <citation type="journal article" date="2012" name="Science">
        <title>The Paleozoic origin of enzymatic lignin decomposition reconstructed from 31 fungal genomes.</title>
        <authorList>
            <person name="Floudas D."/>
            <person name="Binder M."/>
            <person name="Riley R."/>
            <person name="Barry K."/>
            <person name="Blanchette R.A."/>
            <person name="Henrissat B."/>
            <person name="Martinez A.T."/>
            <person name="Otillar R."/>
            <person name="Spatafora J.W."/>
            <person name="Yadav J.S."/>
            <person name="Aerts A."/>
            <person name="Benoit I."/>
            <person name="Boyd A."/>
            <person name="Carlson A."/>
            <person name="Copeland A."/>
            <person name="Coutinho P.M."/>
            <person name="de Vries R.P."/>
            <person name="Ferreira P."/>
            <person name="Findley K."/>
            <person name="Foster B."/>
            <person name="Gaskell J."/>
            <person name="Glotzer D."/>
            <person name="Gorecki P."/>
            <person name="Heitman J."/>
            <person name="Hesse C."/>
            <person name="Hori C."/>
            <person name="Igarashi K."/>
            <person name="Jurgens J.A."/>
            <person name="Kallen N."/>
            <person name="Kersten P."/>
            <person name="Kohler A."/>
            <person name="Kuees U."/>
            <person name="Kumar T.K.A."/>
            <person name="Kuo A."/>
            <person name="LaButti K."/>
            <person name="Larrondo L.F."/>
            <person name="Lindquist E."/>
            <person name="Ling A."/>
            <person name="Lombard V."/>
            <person name="Lucas S."/>
            <person name="Lundell T."/>
            <person name="Martin R."/>
            <person name="McLaughlin D.J."/>
            <person name="Morgenstern I."/>
            <person name="Morin E."/>
            <person name="Murat C."/>
            <person name="Nagy L.G."/>
            <person name="Nolan M."/>
            <person name="Ohm R.A."/>
            <person name="Patyshakuliyeva A."/>
            <person name="Rokas A."/>
            <person name="Ruiz-Duenas F.J."/>
            <person name="Sabat G."/>
            <person name="Salamov A."/>
            <person name="Samejima M."/>
            <person name="Schmutz J."/>
            <person name="Slot J.C."/>
            <person name="St John F."/>
            <person name="Stenlid J."/>
            <person name="Sun H."/>
            <person name="Sun S."/>
            <person name="Syed K."/>
            <person name="Tsang A."/>
            <person name="Wiebenga A."/>
            <person name="Young D."/>
            <person name="Pisabarro A."/>
            <person name="Eastwood D.C."/>
            <person name="Martin F."/>
            <person name="Cullen D."/>
            <person name="Grigoriev I.V."/>
            <person name="Hibbett D.S."/>
        </authorList>
    </citation>
    <scope>NUCLEOTIDE SEQUENCE [LARGE SCALE GENOMIC DNA]</scope>
    <source>
        <strain evidence="3">RWD-64-598 SS2</strain>
    </source>
</reference>
<dbReference type="GeneID" id="19206687"/>
<organism evidence="2 3">
    <name type="scientific">Coniophora puteana (strain RWD-64-598)</name>
    <name type="common">Brown rot fungus</name>
    <dbReference type="NCBI Taxonomy" id="741705"/>
    <lineage>
        <taxon>Eukaryota</taxon>
        <taxon>Fungi</taxon>
        <taxon>Dikarya</taxon>
        <taxon>Basidiomycota</taxon>
        <taxon>Agaricomycotina</taxon>
        <taxon>Agaricomycetes</taxon>
        <taxon>Agaricomycetidae</taxon>
        <taxon>Boletales</taxon>
        <taxon>Coniophorineae</taxon>
        <taxon>Coniophoraceae</taxon>
        <taxon>Coniophora</taxon>
    </lineage>
</organism>
<dbReference type="RefSeq" id="XP_007776084.1">
    <property type="nucleotide sequence ID" value="XM_007777894.1"/>
</dbReference>
<dbReference type="InterPro" id="IPR043502">
    <property type="entry name" value="DNA/RNA_pol_sf"/>
</dbReference>
<dbReference type="Pfam" id="PF07727">
    <property type="entry name" value="RVT_2"/>
    <property type="match status" value="1"/>
</dbReference>
<feature type="non-terminal residue" evidence="2">
    <location>
        <position position="1"/>
    </location>
</feature>
<dbReference type="AlphaFoldDB" id="R7SF88"/>
<dbReference type="InterPro" id="IPR013103">
    <property type="entry name" value="RVT_2"/>
</dbReference>
<dbReference type="OrthoDB" id="3270333at2759"/>
<keyword evidence="2" id="KW-0808">Transferase</keyword>
<evidence type="ECO:0000313" key="2">
    <source>
        <dbReference type="EMBL" id="EIW73739.1"/>
    </source>
</evidence>
<dbReference type="EMBL" id="JH711738">
    <property type="protein sequence ID" value="EIW73739.1"/>
    <property type="molecule type" value="Genomic_DNA"/>
</dbReference>
<keyword evidence="2" id="KW-0695">RNA-directed DNA polymerase</keyword>
<feature type="non-terminal residue" evidence="2">
    <location>
        <position position="110"/>
    </location>
</feature>
<evidence type="ECO:0000259" key="1">
    <source>
        <dbReference type="Pfam" id="PF07727"/>
    </source>
</evidence>
<accession>R7SF88</accession>
<sequence>ILALAALKGWYVSGLDVRNAYLYGDLDEEIYMEVPKGFHKSNNLRKVWRLHKALYGLKQAGRQWWQALRKSLKELGFEQIQSDAGVYKFKHRTTNMVIAVIYVDDALFLG</sequence>
<dbReference type="OMA" id="IAIIYID"/>
<protein>
    <submittedName>
        <fullName evidence="2">Reverse transcriptase</fullName>
    </submittedName>
</protein>
<keyword evidence="2" id="KW-0548">Nucleotidyltransferase</keyword>
<feature type="domain" description="Reverse transcriptase Ty1/copia-type" evidence="1">
    <location>
        <begin position="2"/>
        <end position="108"/>
    </location>
</feature>
<dbReference type="KEGG" id="cput:CONPUDRAFT_30675"/>
<dbReference type="GO" id="GO:0003964">
    <property type="term" value="F:RNA-directed DNA polymerase activity"/>
    <property type="evidence" value="ECO:0007669"/>
    <property type="project" value="UniProtKB-KW"/>
</dbReference>
<gene>
    <name evidence="2" type="ORF">CONPUDRAFT_30675</name>
</gene>
<keyword evidence="3" id="KW-1185">Reference proteome</keyword>
<dbReference type="SUPFAM" id="SSF56672">
    <property type="entry name" value="DNA/RNA polymerases"/>
    <property type="match status" value="1"/>
</dbReference>
<name>R7SF88_CONPW</name>
<dbReference type="Proteomes" id="UP000053558">
    <property type="component" value="Unassembled WGS sequence"/>
</dbReference>